<protein>
    <submittedName>
        <fullName evidence="1">Uncharacterized protein</fullName>
    </submittedName>
</protein>
<accession>A0A3R7A5W3</accession>
<evidence type="ECO:0000313" key="1">
    <source>
        <dbReference type="EMBL" id="RHY93011.1"/>
    </source>
</evidence>
<sequence length="312" mass="34868">MQSPPDRHYSKTTPSNNGMLYKMTAELFVKDTVCARDHSGKRLTPTTFEGTNWGAIKTQIFDQCRPHMENKASYANAPREWSVSLDPLTYDDFDCFVSIKMGRTLFKPTSSALAQRYLVDHVNETFTVLVYKWGNNINNASDFQQFQEQCVQVPERDKSGAAAESVHQAMVVQLKKKWGSVYRASEAAWRIWAAGILKKPLYLHAANVGMAPPSNVLPSLQRVLRVADKRLAQHNMHLPLTIVNSCLEDLGGLKGAAQEIVRRLDASMCNLKAQKRMLEAMVSDLQPSKVPKFGRGGMLAIPTYDGTHRAGP</sequence>
<evidence type="ECO:0000313" key="2">
    <source>
        <dbReference type="Proteomes" id="UP000285712"/>
    </source>
</evidence>
<comment type="caution">
    <text evidence="1">The sequence shown here is derived from an EMBL/GenBank/DDBJ whole genome shotgun (WGS) entry which is preliminary data.</text>
</comment>
<reference evidence="1 2" key="1">
    <citation type="submission" date="2018-08" db="EMBL/GenBank/DDBJ databases">
        <title>Aphanomyces genome sequencing and annotation.</title>
        <authorList>
            <person name="Minardi D."/>
            <person name="Oidtmann B."/>
            <person name="Van Der Giezen M."/>
            <person name="Studholme D.J."/>
        </authorList>
    </citation>
    <scope>NUCLEOTIDE SEQUENCE [LARGE SCALE GENOMIC DNA]</scope>
    <source>
        <strain evidence="1 2">Sv</strain>
    </source>
</reference>
<dbReference type="Proteomes" id="UP000285712">
    <property type="component" value="Unassembled WGS sequence"/>
</dbReference>
<dbReference type="VEuPathDB" id="FungiDB:H257_10503"/>
<proteinExistence type="predicted"/>
<dbReference type="AlphaFoldDB" id="A0A3R7A5W3"/>
<organism evidence="1 2">
    <name type="scientific">Aphanomyces astaci</name>
    <name type="common">Crayfish plague agent</name>
    <dbReference type="NCBI Taxonomy" id="112090"/>
    <lineage>
        <taxon>Eukaryota</taxon>
        <taxon>Sar</taxon>
        <taxon>Stramenopiles</taxon>
        <taxon>Oomycota</taxon>
        <taxon>Saprolegniomycetes</taxon>
        <taxon>Saprolegniales</taxon>
        <taxon>Verrucalvaceae</taxon>
        <taxon>Aphanomyces</taxon>
    </lineage>
</organism>
<dbReference type="EMBL" id="QUTG01003134">
    <property type="protein sequence ID" value="RHY93011.1"/>
    <property type="molecule type" value="Genomic_DNA"/>
</dbReference>
<name>A0A3R7A5W3_APHAT</name>
<gene>
    <name evidence="1" type="ORF">DYB35_009295</name>
</gene>